<feature type="domain" description="UspA" evidence="2">
    <location>
        <begin position="3"/>
        <end position="134"/>
    </location>
</feature>
<keyword evidence="4" id="KW-1185">Reference proteome</keyword>
<reference evidence="3 4" key="1">
    <citation type="submission" date="2016-10" db="EMBL/GenBank/DDBJ databases">
        <authorList>
            <person name="de Groot N.N."/>
        </authorList>
    </citation>
    <scope>NUCLEOTIDE SEQUENCE [LARGE SCALE GENOMIC DNA]</scope>
    <source>
        <strain evidence="3 4">CGMCC 4.6858</strain>
    </source>
</reference>
<dbReference type="Gene3D" id="3.40.50.12370">
    <property type="match status" value="1"/>
</dbReference>
<gene>
    <name evidence="3" type="ORF">SAMN05421872_10753</name>
</gene>
<dbReference type="PRINTS" id="PR01438">
    <property type="entry name" value="UNVRSLSTRESS"/>
</dbReference>
<organism evidence="3 4">
    <name type="scientific">Nocardioides lianchengensis</name>
    <dbReference type="NCBI Taxonomy" id="1045774"/>
    <lineage>
        <taxon>Bacteria</taxon>
        <taxon>Bacillati</taxon>
        <taxon>Actinomycetota</taxon>
        <taxon>Actinomycetes</taxon>
        <taxon>Propionibacteriales</taxon>
        <taxon>Nocardioidaceae</taxon>
        <taxon>Nocardioides</taxon>
    </lineage>
</organism>
<protein>
    <submittedName>
        <fullName evidence="3">Nucleotide-binding universal stress protein, UspA family</fullName>
    </submittedName>
</protein>
<accession>A0A1G6TF15</accession>
<dbReference type="SUPFAM" id="SSF52402">
    <property type="entry name" value="Adenine nucleotide alpha hydrolases-like"/>
    <property type="match status" value="1"/>
</dbReference>
<evidence type="ECO:0000313" key="3">
    <source>
        <dbReference type="EMBL" id="SDD27454.1"/>
    </source>
</evidence>
<dbReference type="PANTHER" id="PTHR46268">
    <property type="entry name" value="STRESS RESPONSE PROTEIN NHAX"/>
    <property type="match status" value="1"/>
</dbReference>
<evidence type="ECO:0000259" key="2">
    <source>
        <dbReference type="Pfam" id="PF00582"/>
    </source>
</evidence>
<dbReference type="InterPro" id="IPR006016">
    <property type="entry name" value="UspA"/>
</dbReference>
<dbReference type="Proteomes" id="UP000199034">
    <property type="component" value="Unassembled WGS sequence"/>
</dbReference>
<evidence type="ECO:0000313" key="4">
    <source>
        <dbReference type="Proteomes" id="UP000199034"/>
    </source>
</evidence>
<dbReference type="RefSeq" id="WP_090856802.1">
    <property type="nucleotide sequence ID" value="NZ_FMZM01000007.1"/>
</dbReference>
<dbReference type="CDD" id="cd00293">
    <property type="entry name" value="USP-like"/>
    <property type="match status" value="1"/>
</dbReference>
<dbReference type="EMBL" id="FMZM01000007">
    <property type="protein sequence ID" value="SDD27454.1"/>
    <property type="molecule type" value="Genomic_DNA"/>
</dbReference>
<dbReference type="InterPro" id="IPR006015">
    <property type="entry name" value="Universal_stress_UspA"/>
</dbReference>
<proteinExistence type="inferred from homology"/>
<dbReference type="PANTHER" id="PTHR46268:SF6">
    <property type="entry name" value="UNIVERSAL STRESS PROTEIN UP12"/>
    <property type="match status" value="1"/>
</dbReference>
<dbReference type="Pfam" id="PF00582">
    <property type="entry name" value="Usp"/>
    <property type="match status" value="1"/>
</dbReference>
<dbReference type="AlphaFoldDB" id="A0A1G6TF15"/>
<evidence type="ECO:0000256" key="1">
    <source>
        <dbReference type="ARBA" id="ARBA00008791"/>
    </source>
</evidence>
<dbReference type="OrthoDB" id="3427787at2"/>
<comment type="similarity">
    <text evidence="1">Belongs to the universal stress protein A family.</text>
</comment>
<sequence>MSVIVVGVDGSETAAQAASTAAGLASALGTSLHVVSAFPTGTPGPTDATGPTSRDTAEELALTTAGALRSAYPDLTVNSDAEPGKPAEALVNAAETAGATLIVIGNKRVQGVSRILGSVAVDVVRKAPCDVYIAHTTG</sequence>
<name>A0A1G6TF15_9ACTN</name>
<dbReference type="STRING" id="1045774.SAMN05421872_10753"/>